<evidence type="ECO:0000313" key="3">
    <source>
        <dbReference type="Proteomes" id="UP001432059"/>
    </source>
</evidence>
<evidence type="ECO:0000259" key="1">
    <source>
        <dbReference type="Pfam" id="PF10728"/>
    </source>
</evidence>
<dbReference type="SUPFAM" id="SSF48179">
    <property type="entry name" value="6-phosphogluconate dehydrogenase C-terminal domain-like"/>
    <property type="match status" value="1"/>
</dbReference>
<proteinExistence type="predicted"/>
<evidence type="ECO:0000313" key="2">
    <source>
        <dbReference type="EMBL" id="WOC52008.1"/>
    </source>
</evidence>
<sequence length="137" mass="16019">MDYSQIPFFIETESETDFNILEKLGRSISEKVMAANYEKRKYIHLTAVFSCNFVNHLFSIAKEISDSQQIPFDFFLPLIDETVEKIHHLNPKEAQTGLAVRNDKRVLSLHEGLLVDSEYLKLYQMLNASIQKMYRLE</sequence>
<feature type="domain" description="DUF2520" evidence="1">
    <location>
        <begin position="6"/>
        <end position="129"/>
    </location>
</feature>
<dbReference type="PANTHER" id="PTHR40459:SF1">
    <property type="entry name" value="CONSERVED HYPOTHETICAL ALANINE AND LEUCINE RICH PROTEIN"/>
    <property type="match status" value="1"/>
</dbReference>
<dbReference type="EMBL" id="CP136426">
    <property type="protein sequence ID" value="WOC52008.1"/>
    <property type="molecule type" value="Genomic_DNA"/>
</dbReference>
<dbReference type="PANTHER" id="PTHR40459">
    <property type="entry name" value="CONSERVED HYPOTHETICAL ALANINE AND LEUCINE RICH PROTEIN"/>
    <property type="match status" value="1"/>
</dbReference>
<dbReference type="AlphaFoldDB" id="A0AAU0F5E7"/>
<reference evidence="2" key="1">
    <citation type="submission" date="2023-10" db="EMBL/GenBank/DDBJ databases">
        <title>Characterization and whole genome sequencing of a novel strain of Bergeyella porcorum QD2021 isolated from pig.</title>
        <authorList>
            <person name="Liu G."/>
            <person name="Chen C."/>
            <person name="Han X."/>
        </authorList>
    </citation>
    <scope>NUCLEOTIDE SEQUENCE</scope>
    <source>
        <strain evidence="2">QD2021</strain>
    </source>
</reference>
<dbReference type="InterPro" id="IPR037108">
    <property type="entry name" value="TM1727-like_C_sf"/>
</dbReference>
<dbReference type="Proteomes" id="UP001432059">
    <property type="component" value="Chromosome"/>
</dbReference>
<protein>
    <submittedName>
        <fullName evidence="2">NADP oxidoreductase</fullName>
    </submittedName>
</protein>
<dbReference type="Pfam" id="PF10728">
    <property type="entry name" value="DUF2520"/>
    <property type="match status" value="1"/>
</dbReference>
<name>A0AAU0F5E7_9FLAO</name>
<keyword evidence="3" id="KW-1185">Reference proteome</keyword>
<dbReference type="InterPro" id="IPR018931">
    <property type="entry name" value="DUF2520"/>
</dbReference>
<gene>
    <name evidence="2" type="ORF">BPO_1361</name>
</gene>
<dbReference type="KEGG" id="bpor:BPO_1361"/>
<dbReference type="InterPro" id="IPR008927">
    <property type="entry name" value="6-PGluconate_DH-like_C_sf"/>
</dbReference>
<accession>A0AAU0F5E7</accession>
<organism evidence="2 3">
    <name type="scientific">Bergeyella porcorum</name>
    <dbReference type="NCBI Taxonomy" id="1735111"/>
    <lineage>
        <taxon>Bacteria</taxon>
        <taxon>Pseudomonadati</taxon>
        <taxon>Bacteroidota</taxon>
        <taxon>Flavobacteriia</taxon>
        <taxon>Flavobacteriales</taxon>
        <taxon>Weeksellaceae</taxon>
        <taxon>Bergeyella</taxon>
    </lineage>
</organism>
<dbReference type="Gene3D" id="1.10.1040.20">
    <property type="entry name" value="ProC-like, C-terminal domain"/>
    <property type="match status" value="1"/>
</dbReference>